<dbReference type="CDD" id="cd07756">
    <property type="entry name" value="CYTH-like_Pase_CHAD"/>
    <property type="match status" value="1"/>
</dbReference>
<dbReference type="PROSITE" id="PS51707">
    <property type="entry name" value="CYTH"/>
    <property type="match status" value="1"/>
</dbReference>
<evidence type="ECO:0000313" key="2">
    <source>
        <dbReference type="EMBL" id="MBD2801736.1"/>
    </source>
</evidence>
<dbReference type="InterPro" id="IPR023577">
    <property type="entry name" value="CYTH_domain"/>
</dbReference>
<dbReference type="GO" id="GO:0050355">
    <property type="term" value="F:inorganic triphosphate phosphatase activity"/>
    <property type="evidence" value="ECO:0007669"/>
    <property type="project" value="InterPro"/>
</dbReference>
<dbReference type="SMART" id="SM01118">
    <property type="entry name" value="CYTH"/>
    <property type="match status" value="1"/>
</dbReference>
<accession>A0AAW3YWN9</accession>
<dbReference type="EMBL" id="JACXBF010000383">
    <property type="protein sequence ID" value="MBD2801736.1"/>
    <property type="molecule type" value="Genomic_DNA"/>
</dbReference>
<dbReference type="Proteomes" id="UP001193920">
    <property type="component" value="Unassembled WGS sequence"/>
</dbReference>
<dbReference type="Gene3D" id="2.40.320.10">
    <property type="entry name" value="Hypothetical Protein Pfu-838710-001"/>
    <property type="match status" value="1"/>
</dbReference>
<protein>
    <submittedName>
        <fullName evidence="2">Inorganic triphosphatase</fullName>
    </submittedName>
</protein>
<reference evidence="2" key="1">
    <citation type="submission" date="2020-09" db="EMBL/GenBank/DDBJ databases">
        <authorList>
            <person name="Palma L."/>
            <person name="Caballero P."/>
            <person name="Berry C."/>
            <person name="Del Valle E."/>
        </authorList>
    </citation>
    <scope>NUCLEOTIDE SEQUENCE</scope>
    <source>
        <strain evidence="2">M</strain>
    </source>
</reference>
<proteinExistence type="predicted"/>
<dbReference type="SUPFAM" id="SSF55154">
    <property type="entry name" value="CYTH-like phosphatases"/>
    <property type="match status" value="1"/>
</dbReference>
<comment type="caution">
    <text evidence="2">The sequence shown here is derived from an EMBL/GenBank/DDBJ whole genome shotgun (WGS) entry which is preliminary data.</text>
</comment>
<dbReference type="GO" id="GO:0046872">
    <property type="term" value="F:metal ion binding"/>
    <property type="evidence" value="ECO:0007669"/>
    <property type="project" value="TreeGrafter"/>
</dbReference>
<dbReference type="InterPro" id="IPR033469">
    <property type="entry name" value="CYTH-like_dom_sf"/>
</dbReference>
<gene>
    <name evidence="2" type="ORF">ID854_15090</name>
</gene>
<dbReference type="Pfam" id="PF01928">
    <property type="entry name" value="CYTH"/>
    <property type="match status" value="1"/>
</dbReference>
<evidence type="ECO:0000259" key="1">
    <source>
        <dbReference type="PROSITE" id="PS51707"/>
    </source>
</evidence>
<reference evidence="2" key="2">
    <citation type="journal article" date="2024" name="Toxins">
        <title>Genome Sequence Analysis of Native Xenorhabdus Strains Isolated from Entomopathogenic Nematodes in Argentina.</title>
        <authorList>
            <person name="Palma L."/>
            <person name="Frizzo L."/>
            <person name="Kaiser S."/>
            <person name="Berry C."/>
            <person name="Caballero P."/>
            <person name="Bode H.B."/>
            <person name="Del Valle E.E."/>
        </authorList>
    </citation>
    <scope>NUCLEOTIDE SEQUENCE</scope>
    <source>
        <strain evidence="2">M</strain>
    </source>
</reference>
<dbReference type="AlphaFoldDB" id="A0AAW3YWN9"/>
<feature type="domain" description="CYTH" evidence="1">
    <location>
        <begin position="3"/>
        <end position="205"/>
    </location>
</feature>
<organism evidence="2">
    <name type="scientific">Xenorhabdus szentirmaii</name>
    <dbReference type="NCBI Taxonomy" id="290112"/>
    <lineage>
        <taxon>Bacteria</taxon>
        <taxon>Pseudomonadati</taxon>
        <taxon>Pseudomonadota</taxon>
        <taxon>Gammaproteobacteria</taxon>
        <taxon>Enterobacterales</taxon>
        <taxon>Morganellaceae</taxon>
        <taxon>Xenorhabdus</taxon>
    </lineage>
</organism>
<sequence length="319" mass="35951">MLSVEIELKLEVKPDAISAVRQQLFQFPHHYTSLQYLTNIYFETADNQLRRWDMGLRIRGFDGQYEMTMKTAGKVIGGLHQRPEFNVPLSEPVLELAQFPAHIWPENTNLVRLQSQLTELFRTDFTREKWRVNYGQSDIEVVLDQGEIRSGNHADISPICEFELELVSGNVSDILSLATELASQNGLRLANKSKAARGYALAQGLVQQTVPCVLKEPEWQQSVTGLLSEILKQWQKQEESWLAGLPESKAALSRVLDWVTQLSEKQSGGLPELALLPDLLPELAEALSAADAESGKLCYSALWLRCKLALMQCLVMQSR</sequence>
<dbReference type="RefSeq" id="WP_323869346.1">
    <property type="nucleotide sequence ID" value="NZ_JACXBF010000383.1"/>
</dbReference>
<name>A0AAW3YWN9_9GAMM</name>
<dbReference type="PANTHER" id="PTHR39569">
    <property type="entry name" value="INORGANIC TRIPHOSPHATASE"/>
    <property type="match status" value="1"/>
</dbReference>
<dbReference type="InterPro" id="IPR039013">
    <property type="entry name" value="YgiF"/>
</dbReference>
<dbReference type="PANTHER" id="PTHR39569:SF1">
    <property type="entry name" value="INORGANIC TRIPHOSPHATASE"/>
    <property type="match status" value="1"/>
</dbReference>